<gene>
    <name evidence="1" type="ORF">D7Z94_21205</name>
</gene>
<dbReference type="Pfam" id="PF10851">
    <property type="entry name" value="DUF2652"/>
    <property type="match status" value="1"/>
</dbReference>
<dbReference type="OrthoDB" id="625021at2"/>
<dbReference type="RefSeq" id="WP_120713623.1">
    <property type="nucleotide sequence ID" value="NZ_RBCJ01000004.1"/>
</dbReference>
<sequence length="200" mass="22989">MKAEPTLICIPDISGFTKFMREADFELSSKVIPSLLNQIIYSNEIGLKVSEIEGDAVLFYKMGELPTLKALVDQCRQFYLEFYEQLEVLRKRYGESDQAVMIPEMLGLKIVLHYGNEIAPVKVGTRIKLIGEDLIIAHKLLKNDVPLDEYILLSEALTDQYKNGALLRNFEWGELIERDVEYRHLGEINYSYIGLKPLLE</sequence>
<evidence type="ECO:0000313" key="1">
    <source>
        <dbReference type="EMBL" id="RKN78714.1"/>
    </source>
</evidence>
<dbReference type="InterPro" id="IPR020503">
    <property type="entry name" value="Uncharacterised_Rv2561"/>
</dbReference>
<dbReference type="EMBL" id="RBCJ01000004">
    <property type="protein sequence ID" value="RKN78714.1"/>
    <property type="molecule type" value="Genomic_DNA"/>
</dbReference>
<dbReference type="SUPFAM" id="SSF55073">
    <property type="entry name" value="Nucleotide cyclase"/>
    <property type="match status" value="1"/>
</dbReference>
<dbReference type="AlphaFoldDB" id="A0A3B0C2I9"/>
<protein>
    <submittedName>
        <fullName evidence="1">DUF2652 domain-containing protein</fullName>
    </submittedName>
</protein>
<comment type="caution">
    <text evidence="1">The sequence shown here is derived from an EMBL/GenBank/DDBJ whole genome shotgun (WGS) entry which is preliminary data.</text>
</comment>
<dbReference type="Gene3D" id="3.30.70.1230">
    <property type="entry name" value="Nucleotide cyclase"/>
    <property type="match status" value="1"/>
</dbReference>
<name>A0A3B0C2I9_9FLAO</name>
<dbReference type="Proteomes" id="UP000276603">
    <property type="component" value="Unassembled WGS sequence"/>
</dbReference>
<dbReference type="InterPro" id="IPR029787">
    <property type="entry name" value="Nucleotide_cyclase"/>
</dbReference>
<keyword evidence="2" id="KW-1185">Reference proteome</keyword>
<reference evidence="1 2" key="1">
    <citation type="submission" date="2018-10" db="EMBL/GenBank/DDBJ databases">
        <title>Ulvibacterium marinum gen. nov., sp. nov., a novel marine bacterium of the family Flavobacteriaceae, isolated from a culture of the green alga Ulva prolifera.</title>
        <authorList>
            <person name="Zhang Z."/>
        </authorList>
    </citation>
    <scope>NUCLEOTIDE SEQUENCE [LARGE SCALE GENOMIC DNA]</scope>
    <source>
        <strain evidence="1 2">CCMM003</strain>
    </source>
</reference>
<proteinExistence type="predicted"/>
<evidence type="ECO:0000313" key="2">
    <source>
        <dbReference type="Proteomes" id="UP000276603"/>
    </source>
</evidence>
<accession>A0A3B0C2I9</accession>
<organism evidence="1 2">
    <name type="scientific">Ulvibacterium marinum</name>
    <dbReference type="NCBI Taxonomy" id="2419782"/>
    <lineage>
        <taxon>Bacteria</taxon>
        <taxon>Pseudomonadati</taxon>
        <taxon>Bacteroidota</taxon>
        <taxon>Flavobacteriia</taxon>
        <taxon>Flavobacteriales</taxon>
        <taxon>Flavobacteriaceae</taxon>
        <taxon>Ulvibacterium</taxon>
    </lineage>
</organism>